<gene>
    <name evidence="2" type="ORF">SAMN05444921_11291</name>
</gene>
<reference evidence="3" key="1">
    <citation type="submission" date="2016-10" db="EMBL/GenBank/DDBJ databases">
        <authorList>
            <person name="Varghese N."/>
            <person name="Submissions S."/>
        </authorList>
    </citation>
    <scope>NUCLEOTIDE SEQUENCE [LARGE SCALE GENOMIC DNA]</scope>
    <source>
        <strain evidence="3">CGMCC 4.7042</strain>
    </source>
</reference>
<feature type="transmembrane region" description="Helical" evidence="1">
    <location>
        <begin position="52"/>
        <end position="77"/>
    </location>
</feature>
<accession>A0A1G9VG91</accession>
<name>A0A1G9VG91_9ACTN</name>
<keyword evidence="3" id="KW-1185">Reference proteome</keyword>
<feature type="transmembrane region" description="Helical" evidence="1">
    <location>
        <begin position="22"/>
        <end position="46"/>
    </location>
</feature>
<feature type="transmembrane region" description="Helical" evidence="1">
    <location>
        <begin position="146"/>
        <end position="169"/>
    </location>
</feature>
<dbReference type="AlphaFoldDB" id="A0A1G9VG91"/>
<evidence type="ECO:0000256" key="1">
    <source>
        <dbReference type="SAM" id="Phobius"/>
    </source>
</evidence>
<proteinExistence type="predicted"/>
<evidence type="ECO:0000313" key="2">
    <source>
        <dbReference type="EMBL" id="SDM71081.1"/>
    </source>
</evidence>
<evidence type="ECO:0000313" key="3">
    <source>
        <dbReference type="Proteomes" id="UP000199063"/>
    </source>
</evidence>
<keyword evidence="1" id="KW-0472">Membrane</keyword>
<dbReference type="EMBL" id="FNHI01000012">
    <property type="protein sequence ID" value="SDM71081.1"/>
    <property type="molecule type" value="Genomic_DNA"/>
</dbReference>
<dbReference type="Proteomes" id="UP000199063">
    <property type="component" value="Unassembled WGS sequence"/>
</dbReference>
<sequence length="192" mass="20011">MLADRAAVLQGLTGRLLGVPRLLLFLLQLSGLQLGWGLVGAGLAGFDALDPLSALVLGVCVALGLAVLVPFGLVAGFDVRRDLRIRRLLAQWSALDLDPARDSRLGAPGRSLAWFLVSFLLAAFGLWVSFAAPAAARPGSWTYGEVAYFMGVGVLCWVAGLAGVTKAVAHYRWAARLTSVASAAVAPGEGRG</sequence>
<protein>
    <submittedName>
        <fullName evidence="2">Uncharacterized protein</fullName>
    </submittedName>
</protein>
<keyword evidence="1" id="KW-1133">Transmembrane helix</keyword>
<organism evidence="2 3">
    <name type="scientific">Streptomyces wuyuanensis</name>
    <dbReference type="NCBI Taxonomy" id="1196353"/>
    <lineage>
        <taxon>Bacteria</taxon>
        <taxon>Bacillati</taxon>
        <taxon>Actinomycetota</taxon>
        <taxon>Actinomycetes</taxon>
        <taxon>Kitasatosporales</taxon>
        <taxon>Streptomycetaceae</taxon>
        <taxon>Streptomyces</taxon>
    </lineage>
</organism>
<feature type="transmembrane region" description="Helical" evidence="1">
    <location>
        <begin position="112"/>
        <end position="134"/>
    </location>
</feature>
<keyword evidence="1" id="KW-0812">Transmembrane</keyword>
<dbReference type="STRING" id="1196353.SAMN05444921_11291"/>